<evidence type="ECO:0000313" key="2">
    <source>
        <dbReference type="Proteomes" id="UP001187192"/>
    </source>
</evidence>
<keyword evidence="2" id="KW-1185">Reference proteome</keyword>
<name>A0AA87ZHQ7_FICCA</name>
<gene>
    <name evidence="1" type="ORF">TIFTF001_044851</name>
</gene>
<evidence type="ECO:0000313" key="1">
    <source>
        <dbReference type="EMBL" id="GMN33932.1"/>
    </source>
</evidence>
<sequence length="76" mass="8437">MKHSVILVFKKGVCQRLDNLRASIFGLNSQVTSDFSSAQDAKHFNGTKECSGCGFGLFKECHLNSFQSNLIRNVLL</sequence>
<organism evidence="1 2">
    <name type="scientific">Ficus carica</name>
    <name type="common">Common fig</name>
    <dbReference type="NCBI Taxonomy" id="3494"/>
    <lineage>
        <taxon>Eukaryota</taxon>
        <taxon>Viridiplantae</taxon>
        <taxon>Streptophyta</taxon>
        <taxon>Embryophyta</taxon>
        <taxon>Tracheophyta</taxon>
        <taxon>Spermatophyta</taxon>
        <taxon>Magnoliopsida</taxon>
        <taxon>eudicotyledons</taxon>
        <taxon>Gunneridae</taxon>
        <taxon>Pentapetalae</taxon>
        <taxon>rosids</taxon>
        <taxon>fabids</taxon>
        <taxon>Rosales</taxon>
        <taxon>Moraceae</taxon>
        <taxon>Ficeae</taxon>
        <taxon>Ficus</taxon>
    </lineage>
</organism>
<dbReference type="AlphaFoldDB" id="A0AA87ZHQ7"/>
<protein>
    <submittedName>
        <fullName evidence="1">Uncharacterized protein</fullName>
    </submittedName>
</protein>
<dbReference type="EMBL" id="BTGU01003553">
    <property type="protein sequence ID" value="GMN33932.1"/>
    <property type="molecule type" value="Genomic_DNA"/>
</dbReference>
<reference evidence="1" key="1">
    <citation type="submission" date="2023-07" db="EMBL/GenBank/DDBJ databases">
        <title>draft genome sequence of fig (Ficus carica).</title>
        <authorList>
            <person name="Takahashi T."/>
            <person name="Nishimura K."/>
        </authorList>
    </citation>
    <scope>NUCLEOTIDE SEQUENCE</scope>
</reference>
<accession>A0AA87ZHQ7</accession>
<comment type="caution">
    <text evidence="1">The sequence shown here is derived from an EMBL/GenBank/DDBJ whole genome shotgun (WGS) entry which is preliminary data.</text>
</comment>
<dbReference type="Proteomes" id="UP001187192">
    <property type="component" value="Unassembled WGS sequence"/>
</dbReference>
<proteinExistence type="predicted"/>